<dbReference type="PANTHER" id="PTHR24342:SF20">
    <property type="entry name" value="MYOSIN LIGHT CHAIN KINASE, SMOOTH MUSCLE"/>
    <property type="match status" value="1"/>
</dbReference>
<evidence type="ECO:0000256" key="8">
    <source>
        <dbReference type="PROSITE-ProRule" id="PRU10141"/>
    </source>
</evidence>
<feature type="binding site" evidence="8">
    <location>
        <position position="105"/>
    </location>
    <ligand>
        <name>ATP</name>
        <dbReference type="ChEBI" id="CHEBI:30616"/>
    </ligand>
</feature>
<feature type="region of interest" description="Disordered" evidence="9">
    <location>
        <begin position="1174"/>
        <end position="1270"/>
    </location>
</feature>
<feature type="compositionally biased region" description="Basic and acidic residues" evidence="9">
    <location>
        <begin position="1249"/>
        <end position="1269"/>
    </location>
</feature>
<keyword evidence="4 8" id="KW-0547">Nucleotide-binding</keyword>
<feature type="compositionally biased region" description="Basic and acidic residues" evidence="9">
    <location>
        <begin position="908"/>
        <end position="917"/>
    </location>
</feature>
<dbReference type="PROSITE" id="PS00107">
    <property type="entry name" value="PROTEIN_KINASE_ATP"/>
    <property type="match status" value="1"/>
</dbReference>
<proteinExistence type="predicted"/>
<dbReference type="Pfam" id="PF00069">
    <property type="entry name" value="Pkinase"/>
    <property type="match status" value="1"/>
</dbReference>
<dbReference type="OrthoDB" id="10260894at2759"/>
<dbReference type="GO" id="GO:0043065">
    <property type="term" value="P:positive regulation of apoptotic process"/>
    <property type="evidence" value="ECO:0007669"/>
    <property type="project" value="TreeGrafter"/>
</dbReference>
<evidence type="ECO:0000256" key="6">
    <source>
        <dbReference type="ARBA" id="ARBA00022840"/>
    </source>
</evidence>
<name>W2TYM2_NECAM</name>
<feature type="compositionally biased region" description="Basic and acidic residues" evidence="9">
    <location>
        <begin position="770"/>
        <end position="783"/>
    </location>
</feature>
<reference evidence="12" key="1">
    <citation type="journal article" date="2014" name="Nat. Genet.">
        <title>Genome of the human hookworm Necator americanus.</title>
        <authorList>
            <person name="Tang Y.T."/>
            <person name="Gao X."/>
            <person name="Rosa B.A."/>
            <person name="Abubucker S."/>
            <person name="Hallsworth-Pepin K."/>
            <person name="Martin J."/>
            <person name="Tyagi R."/>
            <person name="Heizer E."/>
            <person name="Zhang X."/>
            <person name="Bhonagiri-Palsikar V."/>
            <person name="Minx P."/>
            <person name="Warren W.C."/>
            <person name="Wang Q."/>
            <person name="Zhan B."/>
            <person name="Hotez P.J."/>
            <person name="Sternberg P.W."/>
            <person name="Dougall A."/>
            <person name="Gaze S.T."/>
            <person name="Mulvenna J."/>
            <person name="Sotillo J."/>
            <person name="Ranganathan S."/>
            <person name="Rabelo E.M."/>
            <person name="Wilson R.K."/>
            <person name="Felgner P.L."/>
            <person name="Bethony J."/>
            <person name="Hawdon J.M."/>
            <person name="Gasser R.B."/>
            <person name="Loukas A."/>
            <person name="Mitreva M."/>
        </authorList>
    </citation>
    <scope>NUCLEOTIDE SEQUENCE [LARGE SCALE GENOMIC DNA]</scope>
</reference>
<feature type="compositionally biased region" description="Polar residues" evidence="9">
    <location>
        <begin position="804"/>
        <end position="819"/>
    </location>
</feature>
<evidence type="ECO:0000256" key="3">
    <source>
        <dbReference type="ARBA" id="ARBA00022679"/>
    </source>
</evidence>
<organism evidence="11 12">
    <name type="scientific">Necator americanus</name>
    <name type="common">Human hookworm</name>
    <dbReference type="NCBI Taxonomy" id="51031"/>
    <lineage>
        <taxon>Eukaryota</taxon>
        <taxon>Metazoa</taxon>
        <taxon>Ecdysozoa</taxon>
        <taxon>Nematoda</taxon>
        <taxon>Chromadorea</taxon>
        <taxon>Rhabditida</taxon>
        <taxon>Rhabditina</taxon>
        <taxon>Rhabditomorpha</taxon>
        <taxon>Strongyloidea</taxon>
        <taxon>Ancylostomatidae</taxon>
        <taxon>Bunostominae</taxon>
        <taxon>Necator</taxon>
    </lineage>
</organism>
<keyword evidence="7" id="KW-0460">Magnesium</keyword>
<evidence type="ECO:0000256" key="9">
    <source>
        <dbReference type="SAM" id="MobiDB-lite"/>
    </source>
</evidence>
<gene>
    <name evidence="11" type="ORF">NECAME_00034</name>
</gene>
<feature type="compositionally biased region" description="Basic and acidic residues" evidence="9">
    <location>
        <begin position="573"/>
        <end position="593"/>
    </location>
</feature>
<evidence type="ECO:0000256" key="7">
    <source>
        <dbReference type="ARBA" id="ARBA00022842"/>
    </source>
</evidence>
<dbReference type="OMA" id="YECFVWQ"/>
<evidence type="ECO:0000256" key="5">
    <source>
        <dbReference type="ARBA" id="ARBA00022777"/>
    </source>
</evidence>
<dbReference type="InterPro" id="IPR000719">
    <property type="entry name" value="Prot_kinase_dom"/>
</dbReference>
<dbReference type="GO" id="GO:0005634">
    <property type="term" value="C:nucleus"/>
    <property type="evidence" value="ECO:0007669"/>
    <property type="project" value="TreeGrafter"/>
</dbReference>
<feature type="compositionally biased region" description="Basic and acidic residues" evidence="9">
    <location>
        <begin position="1198"/>
        <end position="1224"/>
    </location>
</feature>
<feature type="compositionally biased region" description="Polar residues" evidence="9">
    <location>
        <begin position="494"/>
        <end position="504"/>
    </location>
</feature>
<dbReference type="KEGG" id="nai:NECAME_00034"/>
<evidence type="ECO:0000259" key="10">
    <source>
        <dbReference type="PROSITE" id="PS50011"/>
    </source>
</evidence>
<feature type="domain" description="Protein kinase" evidence="10">
    <location>
        <begin position="76"/>
        <end position="360"/>
    </location>
</feature>
<feature type="compositionally biased region" description="Polar residues" evidence="9">
    <location>
        <begin position="1225"/>
        <end position="1234"/>
    </location>
</feature>
<accession>W2TYM2</accession>
<dbReference type="GO" id="GO:0004674">
    <property type="term" value="F:protein serine/threonine kinase activity"/>
    <property type="evidence" value="ECO:0007669"/>
    <property type="project" value="UniProtKB-KW"/>
</dbReference>
<dbReference type="SUPFAM" id="SSF56112">
    <property type="entry name" value="Protein kinase-like (PK-like)"/>
    <property type="match status" value="1"/>
</dbReference>
<dbReference type="PROSITE" id="PS50011">
    <property type="entry name" value="PROTEIN_KINASE_DOM"/>
    <property type="match status" value="1"/>
</dbReference>
<evidence type="ECO:0000256" key="4">
    <source>
        <dbReference type="ARBA" id="ARBA00022741"/>
    </source>
</evidence>
<dbReference type="GO" id="GO:0005524">
    <property type="term" value="F:ATP binding"/>
    <property type="evidence" value="ECO:0007669"/>
    <property type="project" value="UniProtKB-UniRule"/>
</dbReference>
<dbReference type="Gene3D" id="1.10.510.10">
    <property type="entry name" value="Transferase(Phosphotransferase) domain 1"/>
    <property type="match status" value="1"/>
</dbReference>
<feature type="region of interest" description="Disordered" evidence="9">
    <location>
        <begin position="770"/>
        <end position="927"/>
    </location>
</feature>
<dbReference type="InterPro" id="IPR008271">
    <property type="entry name" value="Ser/Thr_kinase_AS"/>
</dbReference>
<dbReference type="EMBL" id="KI657455">
    <property type="protein sequence ID" value="ETN87175.1"/>
    <property type="molecule type" value="Genomic_DNA"/>
</dbReference>
<dbReference type="Gene3D" id="3.30.200.20">
    <property type="entry name" value="Phosphorylase Kinase, domain 1"/>
    <property type="match status" value="2"/>
</dbReference>
<keyword evidence="2" id="KW-0723">Serine/threonine-protein kinase</keyword>
<comment type="cofactor">
    <cofactor evidence="1">
        <name>Mg(2+)</name>
        <dbReference type="ChEBI" id="CHEBI:18420"/>
    </cofactor>
</comment>
<feature type="compositionally biased region" description="Basic and acidic residues" evidence="9">
    <location>
        <begin position="825"/>
        <end position="844"/>
    </location>
</feature>
<evidence type="ECO:0000256" key="1">
    <source>
        <dbReference type="ARBA" id="ARBA00001946"/>
    </source>
</evidence>
<feature type="compositionally biased region" description="Basic and acidic residues" evidence="9">
    <location>
        <begin position="667"/>
        <end position="679"/>
    </location>
</feature>
<dbReference type="FunFam" id="1.10.510.10:FF:000571">
    <property type="entry name" value="Maternal embryonic leucine zipper kinase"/>
    <property type="match status" value="1"/>
</dbReference>
<keyword evidence="5 11" id="KW-0418">Kinase</keyword>
<sequence>MNSHRHLLHFGKHRFSLLLSCSVMAARYRNISLQADFMGTVGKILVDEHYPTEIDEPPLFDKIESIRSNVKFEQCYERSKLIGDGKFGKVYLVRERATGTEFAAKVIRLKQVCAHAEEKKTQITYLLPIFCLLSNVCIVQQADRQEVEREVSILTQLRHPRIAQIYDAFYTANNEVVLVMEIVRGGELFDRVADENYVLTEQAVVMIICQLCEAIDYIHEQNILHLDIKPENIMCVSQTGNRIKLIDFGLARYYDGTQELRYMAGTPEFAAPEVIKYEQLDFSTDMWSVGVITYILLSGYSPFLGENICETYCNVEKGAWEFTEEFDSVSEEAKDFVSRLIVYDKRKRMLPKECLAHPWIAKHRAKASSDTILEGPAEGPIMDKKQMMRYNAKRKFRLFYGYMRVITYVKVLIELNRLRRTAMTCRMSQSGQKYFETLLLVAEQEKQMVQQGISKENLSEMLLPMSPEENVSDDKPSKIGEASTSGVDSEGKETLSTGSRTPSELPSPEETSKNIKAAPAAATRTDLIETETLEQPSSKRKSANKTDHKGPSALKPPLPTSQPKVKLPSPSNDNKELKKVEHEKKPSLEKRISIPEVIVTVPPEKATAKPLKTKDTEKKTEKKSPSSTLKEASVTENATRRTEVKKPPALILRKSASLERATLAQEQTERRSLREKKPPSLESLPVTQPKSPVSAPIEPLKFIKKPRDISSRESSSERKKNVDVKSEDTRIQQTSGEVLAIRDGSLKKVGSGKNICEATTEKSLEKAVKEAAKTEKEGGESLRVRKSSAPEAIITVPPKKTVLGTPQATATDENRTTPMRMNRFRSSESGDSTKENRSTEEKAPTRQGALRKKEKPAENPLIDSMLPAPQQTTLGPTLSRKKTSTAEPKPPPLSTVNMEVTPPAVKQSSKDATEKKAVSPTTHKRGGLVQEKLSKLLNATNAAAKEEKVKVFPKSPLKDVHSLKREQDTIQEQKKAKLLPITTQSKTTTTFLTSTSTKTRIANTEKKIQLISQGKNIEEVERTSTEQDNTNVRKITLKKAESQDVPGLTTTMKKNVVKQDSLRSTAEKERVEEECKESAKTVKTARSAVSKLVDKVTVEESSKMNGKTTKLSISGTKDVTRKVNEKAEVDIAAEGKTQKKSEVTAKEKVKMSIDVEKDSNKGSIGKTTVQKVVINPAASPSSSKEDLKGNVSVRMRKPSPESKLPAHDPSKMKENAAEVKKNSDTKLPTLSKNAPNDVPAMITKTTSVKMREGSKDGDETEIRRKEQQLRSHRILTRSQDSCQGMTFRSMHSKRN</sequence>
<evidence type="ECO:0000313" key="11">
    <source>
        <dbReference type="EMBL" id="ETN87175.1"/>
    </source>
</evidence>
<dbReference type="Proteomes" id="UP000053676">
    <property type="component" value="Unassembled WGS sequence"/>
</dbReference>
<keyword evidence="3" id="KW-0808">Transferase</keyword>
<feature type="compositionally biased region" description="Basic and acidic residues" evidence="9">
    <location>
        <begin position="612"/>
        <end position="624"/>
    </location>
</feature>
<dbReference type="PROSITE" id="PS00108">
    <property type="entry name" value="PROTEIN_KINASE_ST"/>
    <property type="match status" value="1"/>
</dbReference>
<evidence type="ECO:0000313" key="12">
    <source>
        <dbReference type="Proteomes" id="UP000053676"/>
    </source>
</evidence>
<keyword evidence="12" id="KW-1185">Reference proteome</keyword>
<dbReference type="GO" id="GO:0035556">
    <property type="term" value="P:intracellular signal transduction"/>
    <property type="evidence" value="ECO:0007669"/>
    <property type="project" value="TreeGrafter"/>
</dbReference>
<dbReference type="SMART" id="SM00220">
    <property type="entry name" value="S_TKc"/>
    <property type="match status" value="1"/>
</dbReference>
<dbReference type="InterPro" id="IPR017441">
    <property type="entry name" value="Protein_kinase_ATP_BS"/>
</dbReference>
<keyword evidence="6 8" id="KW-0067">ATP-binding</keyword>
<dbReference type="STRING" id="51031.W2TYM2"/>
<dbReference type="PANTHER" id="PTHR24342">
    <property type="entry name" value="SERINE/THREONINE-PROTEIN KINASE 17"/>
    <property type="match status" value="1"/>
</dbReference>
<evidence type="ECO:0000256" key="2">
    <source>
        <dbReference type="ARBA" id="ARBA00022527"/>
    </source>
</evidence>
<feature type="region of interest" description="Disordered" evidence="9">
    <location>
        <begin position="466"/>
        <end position="736"/>
    </location>
</feature>
<protein>
    <submittedName>
        <fullName evidence="11">Kinase domain protein</fullName>
    </submittedName>
</protein>
<dbReference type="InterPro" id="IPR011009">
    <property type="entry name" value="Kinase-like_dom_sf"/>
</dbReference>
<feature type="compositionally biased region" description="Basic and acidic residues" evidence="9">
    <location>
        <begin position="705"/>
        <end position="730"/>
    </location>
</feature>